<reference evidence="2 3" key="1">
    <citation type="submission" date="2017-07" db="EMBL/GenBank/DDBJ databases">
        <authorList>
            <person name="Sun Z.S."/>
            <person name="Albrecht U."/>
            <person name="Echele G."/>
            <person name="Lee C.C."/>
        </authorList>
    </citation>
    <scope>NUCLEOTIDE SEQUENCE [LARGE SCALE GENOMIC DNA]</scope>
    <source>
        <strain evidence="3">type strain: KCTC 22618</strain>
    </source>
</reference>
<dbReference type="KEGG" id="tje:TJEJU_1929"/>
<accession>A0A238U8V7</accession>
<sequence>MKKILLLILTISSLFFISCTDSSTEIIETNNQQLPFDPMAPETKDGSIIIGG</sequence>
<organism evidence="2 3">
    <name type="scientific">Tenacibaculum jejuense</name>
    <dbReference type="NCBI Taxonomy" id="584609"/>
    <lineage>
        <taxon>Bacteria</taxon>
        <taxon>Pseudomonadati</taxon>
        <taxon>Bacteroidota</taxon>
        <taxon>Flavobacteriia</taxon>
        <taxon>Flavobacteriales</taxon>
        <taxon>Flavobacteriaceae</taxon>
        <taxon>Tenacibaculum</taxon>
    </lineage>
</organism>
<keyword evidence="1" id="KW-0732">Signal</keyword>
<name>A0A238U8V7_9FLAO</name>
<proteinExistence type="predicted"/>
<gene>
    <name evidence="2" type="ORF">TJEJU_1929</name>
</gene>
<keyword evidence="3" id="KW-1185">Reference proteome</keyword>
<evidence type="ECO:0000313" key="3">
    <source>
        <dbReference type="Proteomes" id="UP000215214"/>
    </source>
</evidence>
<feature type="signal peptide" evidence="1">
    <location>
        <begin position="1"/>
        <end position="17"/>
    </location>
</feature>
<dbReference type="AlphaFoldDB" id="A0A238U8V7"/>
<dbReference type="Proteomes" id="UP000215214">
    <property type="component" value="Chromosome TJEJU"/>
</dbReference>
<feature type="chain" id="PRO_5013325786" description="Lipoprotein" evidence="1">
    <location>
        <begin position="18"/>
        <end position="52"/>
    </location>
</feature>
<evidence type="ECO:0000313" key="2">
    <source>
        <dbReference type="EMBL" id="SNR15633.1"/>
    </source>
</evidence>
<dbReference type="RefSeq" id="WP_157730169.1">
    <property type="nucleotide sequence ID" value="NZ_LT899436.1"/>
</dbReference>
<evidence type="ECO:0000256" key="1">
    <source>
        <dbReference type="SAM" id="SignalP"/>
    </source>
</evidence>
<dbReference type="EMBL" id="LT899436">
    <property type="protein sequence ID" value="SNR15633.1"/>
    <property type="molecule type" value="Genomic_DNA"/>
</dbReference>
<evidence type="ECO:0008006" key="4">
    <source>
        <dbReference type="Google" id="ProtNLM"/>
    </source>
</evidence>
<protein>
    <recommendedName>
        <fullName evidence="4">Lipoprotein</fullName>
    </recommendedName>
</protein>
<dbReference type="PROSITE" id="PS51257">
    <property type="entry name" value="PROKAR_LIPOPROTEIN"/>
    <property type="match status" value="1"/>
</dbReference>